<feature type="coiled-coil region" evidence="1">
    <location>
        <begin position="32"/>
        <end position="59"/>
    </location>
</feature>
<keyword evidence="3" id="KW-1185">Reference proteome</keyword>
<evidence type="ECO:0000313" key="3">
    <source>
        <dbReference type="Proteomes" id="UP000183832"/>
    </source>
</evidence>
<evidence type="ECO:0000313" key="2">
    <source>
        <dbReference type="EMBL" id="CRK99332.1"/>
    </source>
</evidence>
<protein>
    <submittedName>
        <fullName evidence="2">CLUMA_CG012763, isoform A</fullName>
    </submittedName>
</protein>
<name>A0A1J1IIG9_9DIPT</name>
<dbReference type="Proteomes" id="UP000183832">
    <property type="component" value="Unassembled WGS sequence"/>
</dbReference>
<gene>
    <name evidence="2" type="ORF">CLUMA_CG012763</name>
</gene>
<organism evidence="2 3">
    <name type="scientific">Clunio marinus</name>
    <dbReference type="NCBI Taxonomy" id="568069"/>
    <lineage>
        <taxon>Eukaryota</taxon>
        <taxon>Metazoa</taxon>
        <taxon>Ecdysozoa</taxon>
        <taxon>Arthropoda</taxon>
        <taxon>Hexapoda</taxon>
        <taxon>Insecta</taxon>
        <taxon>Pterygota</taxon>
        <taxon>Neoptera</taxon>
        <taxon>Endopterygota</taxon>
        <taxon>Diptera</taxon>
        <taxon>Nematocera</taxon>
        <taxon>Chironomoidea</taxon>
        <taxon>Chironomidae</taxon>
        <taxon>Clunio</taxon>
    </lineage>
</organism>
<keyword evidence="1" id="KW-0175">Coiled coil</keyword>
<dbReference type="EMBL" id="CVRI01000050">
    <property type="protein sequence ID" value="CRK99332.1"/>
    <property type="molecule type" value="Genomic_DNA"/>
</dbReference>
<dbReference type="AlphaFoldDB" id="A0A1J1IIG9"/>
<reference evidence="2 3" key="1">
    <citation type="submission" date="2015-04" db="EMBL/GenBank/DDBJ databases">
        <authorList>
            <person name="Syromyatnikov M.Y."/>
            <person name="Popov V.N."/>
        </authorList>
    </citation>
    <scope>NUCLEOTIDE SEQUENCE [LARGE SCALE GENOMIC DNA]</scope>
</reference>
<accession>A0A1J1IIG9</accession>
<evidence type="ECO:0000256" key="1">
    <source>
        <dbReference type="SAM" id="Coils"/>
    </source>
</evidence>
<sequence length="83" mass="9813">MRDSLVRMQISSVVVVIVIHRVWHHSRTIRGKNVLKEKKEKLELQVKELKKKSREKEKKQSSKELLTCSRLKGSYGKQALRMK</sequence>
<proteinExistence type="predicted"/>